<proteinExistence type="predicted"/>
<evidence type="ECO:0000313" key="1">
    <source>
        <dbReference type="EMBL" id="QHT09144.1"/>
    </source>
</evidence>
<protein>
    <submittedName>
        <fullName evidence="1">Uncharacterized protein</fullName>
    </submittedName>
</protein>
<dbReference type="EMBL" id="MN739508">
    <property type="protein sequence ID" value="QHT09144.1"/>
    <property type="molecule type" value="Genomic_DNA"/>
</dbReference>
<accession>A0A6C0CZC1</accession>
<name>A0A6C0CZC1_9ZZZZ</name>
<sequence>MNIIRINTDDTMTEIKSTKNWMNTIKKNSNNDINLLFEWFIDNNSKLLLYGNLEGEQINNHVIPSNGVSSLDILSYNDIILYDNIYIVKLKNNKLINYSIKEYGEFYSINCDYYSDNINENDSDDEYNNSNITYDNIYLNTFDDNNLSYDNNIY</sequence>
<reference evidence="1" key="1">
    <citation type="journal article" date="2020" name="Nature">
        <title>Giant virus diversity and host interactions through global metagenomics.</title>
        <authorList>
            <person name="Schulz F."/>
            <person name="Roux S."/>
            <person name="Paez-Espino D."/>
            <person name="Jungbluth S."/>
            <person name="Walsh D.A."/>
            <person name="Denef V.J."/>
            <person name="McMahon K.D."/>
            <person name="Konstantinidis K.T."/>
            <person name="Eloe-Fadrosh E.A."/>
            <person name="Kyrpides N.C."/>
            <person name="Woyke T."/>
        </authorList>
    </citation>
    <scope>NUCLEOTIDE SEQUENCE</scope>
    <source>
        <strain evidence="1">GVMAG-M-3300023110-24</strain>
    </source>
</reference>
<organism evidence="1">
    <name type="scientific">viral metagenome</name>
    <dbReference type="NCBI Taxonomy" id="1070528"/>
    <lineage>
        <taxon>unclassified sequences</taxon>
        <taxon>metagenomes</taxon>
        <taxon>organismal metagenomes</taxon>
    </lineage>
</organism>
<dbReference type="AlphaFoldDB" id="A0A6C0CZC1"/>